<evidence type="ECO:0000256" key="4">
    <source>
        <dbReference type="ARBA" id="ARBA00009982"/>
    </source>
</evidence>
<dbReference type="GO" id="GO:0004834">
    <property type="term" value="F:tryptophan synthase activity"/>
    <property type="evidence" value="ECO:0007669"/>
    <property type="project" value="UniProtKB-EC"/>
</dbReference>
<evidence type="ECO:0000256" key="5">
    <source>
        <dbReference type="ARBA" id="ARBA00011270"/>
    </source>
</evidence>
<evidence type="ECO:0000256" key="2">
    <source>
        <dbReference type="ARBA" id="ARBA00002786"/>
    </source>
</evidence>
<dbReference type="InterPro" id="IPR006653">
    <property type="entry name" value="Trp_synth_b_CS"/>
</dbReference>
<keyword evidence="8 12" id="KW-0663">Pyridoxal phosphate</keyword>
<dbReference type="PANTHER" id="PTHR48077">
    <property type="entry name" value="TRYPTOPHAN SYNTHASE-RELATED"/>
    <property type="match status" value="1"/>
</dbReference>
<dbReference type="InterPro" id="IPR006654">
    <property type="entry name" value="Trp_synth_beta"/>
</dbReference>
<comment type="cofactor">
    <cofactor evidence="1 12">
        <name>pyridoxal 5'-phosphate</name>
        <dbReference type="ChEBI" id="CHEBI:597326"/>
    </cofactor>
</comment>
<dbReference type="PROSITE" id="PS00168">
    <property type="entry name" value="TRP_SYNTHASE_BETA"/>
    <property type="match status" value="1"/>
</dbReference>
<dbReference type="InterPro" id="IPR023026">
    <property type="entry name" value="Trp_synth_beta/beta-like"/>
</dbReference>
<evidence type="ECO:0000256" key="11">
    <source>
        <dbReference type="ARBA" id="ARBA00049047"/>
    </source>
</evidence>
<evidence type="ECO:0000256" key="6">
    <source>
        <dbReference type="ARBA" id="ARBA00022605"/>
    </source>
</evidence>
<keyword evidence="6 12" id="KW-0028">Amino-acid biosynthesis</keyword>
<dbReference type="EMBL" id="JBHTMN010000011">
    <property type="protein sequence ID" value="MFD1383708.1"/>
    <property type="molecule type" value="Genomic_DNA"/>
</dbReference>
<evidence type="ECO:0000259" key="13">
    <source>
        <dbReference type="Pfam" id="PF00291"/>
    </source>
</evidence>
<evidence type="ECO:0000256" key="8">
    <source>
        <dbReference type="ARBA" id="ARBA00022898"/>
    </source>
</evidence>
<name>A0ABW4B0P4_9GAMM</name>
<evidence type="ECO:0000256" key="10">
    <source>
        <dbReference type="ARBA" id="ARBA00023239"/>
    </source>
</evidence>
<comment type="function">
    <text evidence="2 12">The beta subunit is responsible for the synthesis of L-tryptophan from indole and L-serine.</text>
</comment>
<protein>
    <recommendedName>
        <fullName evidence="12">Tryptophan synthase beta chain</fullName>
        <ecNumber evidence="12">4.2.1.20</ecNumber>
    </recommendedName>
</protein>
<dbReference type="Proteomes" id="UP001597059">
    <property type="component" value="Unassembled WGS sequence"/>
</dbReference>
<dbReference type="Gene3D" id="3.40.50.1100">
    <property type="match status" value="2"/>
</dbReference>
<dbReference type="Pfam" id="PF00291">
    <property type="entry name" value="PALP"/>
    <property type="match status" value="1"/>
</dbReference>
<dbReference type="HAMAP" id="MF_00133">
    <property type="entry name" value="Trp_synth_beta"/>
    <property type="match status" value="1"/>
</dbReference>
<dbReference type="SUPFAM" id="SSF53686">
    <property type="entry name" value="Tryptophan synthase beta subunit-like PLP-dependent enzymes"/>
    <property type="match status" value="1"/>
</dbReference>
<proteinExistence type="inferred from homology"/>
<keyword evidence="15" id="KW-1185">Reference proteome</keyword>
<dbReference type="PANTHER" id="PTHR48077:SF3">
    <property type="entry name" value="TRYPTOPHAN SYNTHASE"/>
    <property type="match status" value="1"/>
</dbReference>
<dbReference type="PIRSF" id="PIRSF001413">
    <property type="entry name" value="Trp_syn_beta"/>
    <property type="match status" value="1"/>
</dbReference>
<evidence type="ECO:0000256" key="1">
    <source>
        <dbReference type="ARBA" id="ARBA00001933"/>
    </source>
</evidence>
<evidence type="ECO:0000313" key="14">
    <source>
        <dbReference type="EMBL" id="MFD1383708.1"/>
    </source>
</evidence>
<dbReference type="CDD" id="cd06446">
    <property type="entry name" value="Trp-synth_B"/>
    <property type="match status" value="1"/>
</dbReference>
<gene>
    <name evidence="12 14" type="primary">trpB</name>
    <name evidence="14" type="ORF">ACFQ45_10035</name>
</gene>
<dbReference type="NCBIfam" id="TIGR00263">
    <property type="entry name" value="trpB"/>
    <property type="match status" value="1"/>
</dbReference>
<comment type="subunit">
    <text evidence="5 12">Tetramer of two alpha and two beta chains.</text>
</comment>
<reference evidence="15" key="1">
    <citation type="journal article" date="2019" name="Int. J. Syst. Evol. Microbiol.">
        <title>The Global Catalogue of Microorganisms (GCM) 10K type strain sequencing project: providing services to taxonomists for standard genome sequencing and annotation.</title>
        <authorList>
            <consortium name="The Broad Institute Genomics Platform"/>
            <consortium name="The Broad Institute Genome Sequencing Center for Infectious Disease"/>
            <person name="Wu L."/>
            <person name="Ma J."/>
        </authorList>
    </citation>
    <scope>NUCLEOTIDE SEQUENCE [LARGE SCALE GENOMIC DNA]</scope>
    <source>
        <strain evidence="15">JCM 30774</strain>
    </source>
</reference>
<evidence type="ECO:0000256" key="12">
    <source>
        <dbReference type="HAMAP-Rule" id="MF_00133"/>
    </source>
</evidence>
<keyword evidence="10 12" id="KW-0456">Lyase</keyword>
<dbReference type="InterPro" id="IPR036052">
    <property type="entry name" value="TrpB-like_PALP_sf"/>
</dbReference>
<comment type="catalytic activity">
    <reaction evidence="11 12">
        <text>(1S,2R)-1-C-(indol-3-yl)glycerol 3-phosphate + L-serine = D-glyceraldehyde 3-phosphate + L-tryptophan + H2O</text>
        <dbReference type="Rhea" id="RHEA:10532"/>
        <dbReference type="ChEBI" id="CHEBI:15377"/>
        <dbReference type="ChEBI" id="CHEBI:33384"/>
        <dbReference type="ChEBI" id="CHEBI:57912"/>
        <dbReference type="ChEBI" id="CHEBI:58866"/>
        <dbReference type="ChEBI" id="CHEBI:59776"/>
        <dbReference type="EC" id="4.2.1.20"/>
    </reaction>
</comment>
<feature type="domain" description="Tryptophan synthase beta chain-like PALP" evidence="13">
    <location>
        <begin position="63"/>
        <end position="387"/>
    </location>
</feature>
<evidence type="ECO:0000256" key="9">
    <source>
        <dbReference type="ARBA" id="ARBA00023141"/>
    </source>
</evidence>
<evidence type="ECO:0000256" key="3">
    <source>
        <dbReference type="ARBA" id="ARBA00004733"/>
    </source>
</evidence>
<evidence type="ECO:0000256" key="7">
    <source>
        <dbReference type="ARBA" id="ARBA00022822"/>
    </source>
</evidence>
<keyword evidence="9 12" id="KW-0057">Aromatic amino acid biosynthesis</keyword>
<organism evidence="14 15">
    <name type="scientific">Rhodanobacter aciditrophus</name>
    <dbReference type="NCBI Taxonomy" id="1623218"/>
    <lineage>
        <taxon>Bacteria</taxon>
        <taxon>Pseudomonadati</taxon>
        <taxon>Pseudomonadota</taxon>
        <taxon>Gammaproteobacteria</taxon>
        <taxon>Lysobacterales</taxon>
        <taxon>Rhodanobacteraceae</taxon>
        <taxon>Rhodanobacter</taxon>
    </lineage>
</organism>
<dbReference type="InterPro" id="IPR001926">
    <property type="entry name" value="TrpB-like_PALP"/>
</dbReference>
<feature type="modified residue" description="N6-(pyridoxal phosphate)lysine" evidence="12">
    <location>
        <position position="97"/>
    </location>
</feature>
<comment type="similarity">
    <text evidence="4 12">Belongs to the TrpB family.</text>
</comment>
<evidence type="ECO:0000313" key="15">
    <source>
        <dbReference type="Proteomes" id="UP001597059"/>
    </source>
</evidence>
<accession>A0ABW4B0P4</accession>
<comment type="pathway">
    <text evidence="3 12">Amino-acid biosynthesis; L-tryptophan biosynthesis; L-tryptophan from chorismate: step 5/5.</text>
</comment>
<dbReference type="EC" id="4.2.1.20" evidence="12"/>
<comment type="caution">
    <text evidence="14">The sequence shown here is derived from an EMBL/GenBank/DDBJ whole genome shotgun (WGS) entry which is preliminary data.</text>
</comment>
<keyword evidence="7 12" id="KW-0822">Tryptophan biosynthesis</keyword>
<dbReference type="RefSeq" id="WP_377367232.1">
    <property type="nucleotide sequence ID" value="NZ_JBHTMN010000011.1"/>
</dbReference>
<sequence length="404" mass="43723">MVDKTKISLNLPDEHGRFGQYGGIFVSETLMSALEDLAKVYEQLSNEEAFQQAFDKDLAHYVGRPSPLYFAERLTEKAGGAKIYLKREDLNHTGAHKINNTIGQALLAKHMGKPNIIAETGAGQHGVASATVAARLGLKCKVFMGAEDVRRQALNVYRMKLLGAEVIPVESGTKTLKDALNEAMRYWVSHVDDTFYIIGTAAGPHPYPKLVRDFQAVIGRETKAQCMEQEGRLPDAVVACVGGGSNAIGMFYPFIEDESVAMYGVEAGGDGVETGRHAAPLSAGRPGVLHGNRTYVMADEDGQIMGTHSISAGLDYPGVGPEHAWLKDVGRAQYVAINDDEAMEGFRDLTRLEGIMPALESSHAIAYGMKLAATMEKDQIVVINLSGRGDKDIHTVAEIDGLEM</sequence>